<dbReference type="InterPro" id="IPR011335">
    <property type="entry name" value="Restrct_endonuc-II-like"/>
</dbReference>
<dbReference type="InterPro" id="IPR029063">
    <property type="entry name" value="SAM-dependent_MTases_sf"/>
</dbReference>
<dbReference type="Proteomes" id="UP001229862">
    <property type="component" value="Chromosome"/>
</dbReference>
<dbReference type="Proteomes" id="UP001223336">
    <property type="component" value="Unassembled WGS sequence"/>
</dbReference>
<accession>A0AA51R071</accession>
<dbReference type="SUPFAM" id="SSF52980">
    <property type="entry name" value="Restriction endonuclease-like"/>
    <property type="match status" value="1"/>
</dbReference>
<dbReference type="EMBL" id="JAVFKN010000006">
    <property type="protein sequence ID" value="MDQ5768194.1"/>
    <property type="molecule type" value="Genomic_DNA"/>
</dbReference>
<keyword evidence="6" id="KW-1185">Reference proteome</keyword>
<evidence type="ECO:0000256" key="1">
    <source>
        <dbReference type="SAM" id="MobiDB-lite"/>
    </source>
</evidence>
<feature type="domain" description="DUF1156" evidence="3">
    <location>
        <begin position="14"/>
        <end position="89"/>
    </location>
</feature>
<evidence type="ECO:0000313" key="5">
    <source>
        <dbReference type="EMBL" id="WML85374.1"/>
    </source>
</evidence>
<gene>
    <name evidence="4" type="ORF">RCC75_06625</name>
    <name evidence="5" type="ORF">RCG00_13825</name>
</gene>
<protein>
    <submittedName>
        <fullName evidence="5">DUF559 domain-containing protein</fullName>
    </submittedName>
</protein>
<dbReference type="PANTHER" id="PTHR38590">
    <property type="entry name" value="BLL0828 PROTEIN"/>
    <property type="match status" value="1"/>
</dbReference>
<proteinExistence type="predicted"/>
<feature type="region of interest" description="Disordered" evidence="1">
    <location>
        <begin position="459"/>
        <end position="487"/>
    </location>
</feature>
<reference evidence="5 6" key="1">
    <citation type="submission" date="2023-08" db="EMBL/GenBank/DDBJ databases">
        <title>New molecular markers tilS and rpoB for phylogenetic and monitoring studies of the genus Thiothrix biodiversity.</title>
        <authorList>
            <person name="Ravin N.V."/>
            <person name="Smolyakov D."/>
            <person name="Markov N.D."/>
            <person name="Beletsky A.V."/>
            <person name="Mardanov A.V."/>
            <person name="Rudenko T.S."/>
            <person name="Grabovich M.Y."/>
        </authorList>
    </citation>
    <scope>NUCLEOTIDE SEQUENCE</scope>
    <source>
        <strain evidence="5">DNT52</strain>
        <strain evidence="4 6">H33</strain>
    </source>
</reference>
<dbReference type="InterPro" id="IPR009537">
    <property type="entry name" value="DUF1156"/>
</dbReference>
<dbReference type="EMBL" id="CP133217">
    <property type="protein sequence ID" value="WML85374.1"/>
    <property type="molecule type" value="Genomic_DNA"/>
</dbReference>
<organism evidence="5">
    <name type="scientific">Thiothrix subterranea</name>
    <dbReference type="NCBI Taxonomy" id="2735563"/>
    <lineage>
        <taxon>Bacteria</taxon>
        <taxon>Pseudomonadati</taxon>
        <taxon>Pseudomonadota</taxon>
        <taxon>Gammaproteobacteria</taxon>
        <taxon>Thiotrichales</taxon>
        <taxon>Thiotrichaceae</taxon>
        <taxon>Thiothrix</taxon>
    </lineage>
</organism>
<dbReference type="RefSeq" id="WP_308134269.1">
    <property type="nucleotide sequence ID" value="NZ_CP133217.1"/>
</dbReference>
<feature type="domain" description="DUF559" evidence="2">
    <location>
        <begin position="493"/>
        <end position="599"/>
    </location>
</feature>
<dbReference type="REBASE" id="759087">
    <property type="entry name" value="M.TsuDNT52ORF13825P"/>
</dbReference>
<dbReference type="InterPro" id="IPR047216">
    <property type="entry name" value="Endonuclease_DUF559_bact"/>
</dbReference>
<evidence type="ECO:0000259" key="2">
    <source>
        <dbReference type="Pfam" id="PF04480"/>
    </source>
</evidence>
<evidence type="ECO:0000259" key="3">
    <source>
        <dbReference type="Pfam" id="PF06634"/>
    </source>
</evidence>
<dbReference type="Pfam" id="PF06634">
    <property type="entry name" value="DUF1156"/>
    <property type="match status" value="1"/>
</dbReference>
<sequence length="1143" mass="125872">MTPIFSPKKLIEVALPLDDINVAAAREKSIRHGHPSTLHLWWARRPLAAARAVLFAQMVNDPGFQQGEGFKYGVNKREAEAKRETLFQIIRELVLWENTNNEEVLGRARAAIWESWRETCQLNRKHPDAAELFNPEKLPAFHDPFAGGGAIPLEAQRLGLEAYASDLNPVAVMINKAMIEIPPKFAGRVPIGPVPADEKQTKMAEDWSGARGLAEDVRRYGHWMREQAFERIGHLYPQVEVTAAMAQDRADLKPYVGDKLTVIAWLWARTVKSPNPAFSHVDVPLVSSFVLSSKAGKEAWVEPVISPLPGPPPAGGREEEVYRFVVRVGKPPAAAKDGNKLGRGANFNCLLSNTPIQPKHIYSEAKAGRMGQRLMAVVAEGKNGRVYLDPMAEMETVANSAKPTWKPDVLMPENPRWFSPPAYGMDSYGDLFTPRQLVALTTFSDLVQEARTKVIADYKQAHNPSPSSSLHPAGGGSGRGESWQPTPVPTHLLEAARQLRKTMTNAEQLLWECLRKKQLDGYRFRKQHPIGAYVLDFFCASEKLAIELDGAQHGTAEGLAKDAQRTAWLEEQGIRVLRFWNAEVMEDIDGVLGRVWEALDSPLPSPPPAGWREQEEEDARGIDAGGMGATAYGDAIATYLAFALDKVVDRGSSLTRWDPTPTQSGIINTFSRQALPMSWDFSESNPLGGASGNFVSSTILVAKVIDKFPCGNHGGVGQNDAATQDISMNKVVSTDPPYYDNIGYADLSDFFYVWLRRSLRPIYPNLFATMAVPKAEELVATPYRHGSKEKAETFFLQGMTKAIGNLAEQAHPAFPVSIYYAFKQAETKDDSTSSTGWETFLEAVIKAGFSIDGTWPMRTELGNRMISSGTNALASSIVLVCRKRKIAAETISRREFQRELRNTMPEALETMTGITPSTQRGEGWGGGYSPIAPVDLAQAAIGPGMAIFSQYAAVLNQDGSTMSVHDALIMINREITDYLSPDSGNFDADTLFCSSWFDQYGWAAGDFGQADTLARAKGTSVAGVHSAGVIESGSGKVRLFKWAEYPGDWNPETDNRMPIWEATHHLIRALNQQGETAAGNLLARMPTRGEAIRQLAYHLYTLCERKKWADDARAYNELISAWSAIVAASLESGHIDEQMGMGF</sequence>
<evidence type="ECO:0000313" key="4">
    <source>
        <dbReference type="EMBL" id="MDQ5768194.1"/>
    </source>
</evidence>
<dbReference type="AlphaFoldDB" id="A0AA51R071"/>
<dbReference type="InterPro" id="IPR007569">
    <property type="entry name" value="DUF559"/>
</dbReference>
<name>A0AA51R071_9GAMM</name>
<dbReference type="PANTHER" id="PTHR38590:SF1">
    <property type="entry name" value="BLL0828 PROTEIN"/>
    <property type="match status" value="1"/>
</dbReference>
<dbReference type="SUPFAM" id="SSF53335">
    <property type="entry name" value="S-adenosyl-L-methionine-dependent methyltransferases"/>
    <property type="match status" value="1"/>
</dbReference>
<dbReference type="Pfam" id="PF04480">
    <property type="entry name" value="DUF559"/>
    <property type="match status" value="1"/>
</dbReference>
<dbReference type="CDD" id="cd01038">
    <property type="entry name" value="Endonuclease_DUF559"/>
    <property type="match status" value="1"/>
</dbReference>
<evidence type="ECO:0000313" key="6">
    <source>
        <dbReference type="Proteomes" id="UP001223336"/>
    </source>
</evidence>
<dbReference type="Gene3D" id="3.40.960.10">
    <property type="entry name" value="VSR Endonuclease"/>
    <property type="match status" value="1"/>
</dbReference>